<geneLocation type="mitochondrion" evidence="3"/>
<keyword evidence="2" id="KW-0472">Membrane</keyword>
<sequence>MLKKLEQILKKLKSLQLDDLIQLTTRILELYKNYIIFGVSVSLLFLSPTLSIAWLFFTNIYLIYFDGFNLRDIGKMWIATFMIWYLIFTQCMSDLVEGVIIIGGEHTFPLLEKMDSGELYFENLCYQTVFIFHTLAGKLNTIIYIPIVPIFTKIPRTQNAESETPSEKKNPANKPSNEQPESWMSSMNPYSWARKRTAEQTKRDFETCTQMSDRLAKEKGYFHRSVTAPSNDGKRNVTASETWVPFIDVFTRCTGSDNKNNQKDK</sequence>
<gene>
    <name evidence="3" type="primary">AI2</name>
</gene>
<keyword evidence="2" id="KW-0812">Transmembrane</keyword>
<keyword evidence="2" id="KW-1133">Transmembrane helix</keyword>
<evidence type="ECO:0000256" key="2">
    <source>
        <dbReference type="SAM" id="Phobius"/>
    </source>
</evidence>
<evidence type="ECO:0000313" key="3">
    <source>
        <dbReference type="EMBL" id="AVR57667.1"/>
    </source>
</evidence>
<protein>
    <submittedName>
        <fullName evidence="3">Uncharacterized protein</fullName>
    </submittedName>
</protein>
<feature type="compositionally biased region" description="Polar residues" evidence="1">
    <location>
        <begin position="173"/>
        <end position="188"/>
    </location>
</feature>
<name>A0A2R4A3N0_9STRA</name>
<organism evidence="3">
    <name type="scientific">Halamphora calidilacuna</name>
    <dbReference type="NCBI Taxonomy" id="2133758"/>
    <lineage>
        <taxon>Eukaryota</taxon>
        <taxon>Sar</taxon>
        <taxon>Stramenopiles</taxon>
        <taxon>Ochrophyta</taxon>
        <taxon>Bacillariophyta</taxon>
        <taxon>Bacillariophyceae</taxon>
        <taxon>Bacillariophycidae</taxon>
        <taxon>Naviculales</taxon>
        <taxon>Amphipleuraceae</taxon>
        <taxon>Halamphora</taxon>
    </lineage>
</organism>
<proteinExistence type="predicted"/>
<reference evidence="3" key="1">
    <citation type="submission" date="2017-09" db="EMBL/GenBank/DDBJ databases">
        <title>Your Publication.</title>
        <authorList>
            <person name="Keepers K.G."/>
            <person name="Pogoda C.S."/>
            <person name="Hamsher S.E."/>
            <person name="Stepanek J.G."/>
            <person name="Kane N.C."/>
            <person name="Kociolek J.P."/>
        </authorList>
    </citation>
    <scope>NUCLEOTIDE SEQUENCE</scope>
</reference>
<feature type="region of interest" description="Disordered" evidence="1">
    <location>
        <begin position="158"/>
        <end position="188"/>
    </location>
</feature>
<evidence type="ECO:0000256" key="1">
    <source>
        <dbReference type="SAM" id="MobiDB-lite"/>
    </source>
</evidence>
<dbReference type="AlphaFoldDB" id="A0A2R4A3N0"/>
<dbReference type="EMBL" id="MF997424">
    <property type="protein sequence ID" value="AVR57667.1"/>
    <property type="molecule type" value="Genomic_DNA"/>
</dbReference>
<feature type="transmembrane region" description="Helical" evidence="2">
    <location>
        <begin position="34"/>
        <end position="57"/>
    </location>
</feature>
<accession>A0A2R4A3N0</accession>
<keyword evidence="3" id="KW-0496">Mitochondrion</keyword>